<dbReference type="PANTHER" id="PTHR21529">
    <property type="entry name" value="MAMMARY TURMOR VIRUS RECEPTOR HOMOLOG 1, 2 MTVR1, 2"/>
    <property type="match status" value="1"/>
</dbReference>
<evidence type="ECO:0000256" key="2">
    <source>
        <dbReference type="ARBA" id="ARBA00022801"/>
    </source>
</evidence>
<keyword evidence="3 5" id="KW-0347">Helicase</keyword>
<organism evidence="8 9">
    <name type="scientific">Aristolochia fimbriata</name>
    <name type="common">White veined hardy Dutchman's pipe vine</name>
    <dbReference type="NCBI Taxonomy" id="158543"/>
    <lineage>
        <taxon>Eukaryota</taxon>
        <taxon>Viridiplantae</taxon>
        <taxon>Streptophyta</taxon>
        <taxon>Embryophyta</taxon>
        <taxon>Tracheophyta</taxon>
        <taxon>Spermatophyta</taxon>
        <taxon>Magnoliopsida</taxon>
        <taxon>Magnoliidae</taxon>
        <taxon>Piperales</taxon>
        <taxon>Aristolochiaceae</taxon>
        <taxon>Aristolochia</taxon>
    </lineage>
</organism>
<dbReference type="InterPro" id="IPR027417">
    <property type="entry name" value="P-loop_NTPase"/>
</dbReference>
<dbReference type="GO" id="GO:0004386">
    <property type="term" value="F:helicase activity"/>
    <property type="evidence" value="ECO:0007669"/>
    <property type="project" value="UniProtKB-UniRule"/>
</dbReference>
<comment type="caution">
    <text evidence="8">The sequence shown here is derived from an EMBL/GenBank/DDBJ whole genome shotgun (WGS) entry which is preliminary data.</text>
</comment>
<evidence type="ECO:0000256" key="5">
    <source>
        <dbReference type="PROSITE-ProRule" id="PRU00560"/>
    </source>
</evidence>
<protein>
    <recommendedName>
        <fullName evidence="7">UvrD-like helicase ATP-binding domain-containing protein</fullName>
    </recommendedName>
</protein>
<keyword evidence="1 5" id="KW-0547">Nucleotide-binding</keyword>
<evidence type="ECO:0000256" key="6">
    <source>
        <dbReference type="SAM" id="MobiDB-lite"/>
    </source>
</evidence>
<keyword evidence="9" id="KW-1185">Reference proteome</keyword>
<feature type="domain" description="UvrD-like helicase ATP-binding" evidence="7">
    <location>
        <begin position="1076"/>
        <end position="1473"/>
    </location>
</feature>
<reference evidence="8 9" key="1">
    <citation type="submission" date="2021-07" db="EMBL/GenBank/DDBJ databases">
        <title>The Aristolochia fimbriata genome: insights into angiosperm evolution, floral development and chemical biosynthesis.</title>
        <authorList>
            <person name="Jiao Y."/>
        </authorList>
    </citation>
    <scope>NUCLEOTIDE SEQUENCE [LARGE SCALE GENOMIC DNA]</scope>
    <source>
        <strain evidence="8">IBCAS-2021</strain>
        <tissue evidence="8">Leaf</tissue>
    </source>
</reference>
<dbReference type="GO" id="GO:0005694">
    <property type="term" value="C:chromosome"/>
    <property type="evidence" value="ECO:0007669"/>
    <property type="project" value="UniProtKB-ARBA"/>
</dbReference>
<dbReference type="Pfam" id="PF00580">
    <property type="entry name" value="UvrD-helicase"/>
    <property type="match status" value="1"/>
</dbReference>
<dbReference type="InterPro" id="IPR047187">
    <property type="entry name" value="SF1_C_Upf1"/>
</dbReference>
<keyword evidence="2 5" id="KW-0378">Hydrolase</keyword>
<dbReference type="Proteomes" id="UP000825729">
    <property type="component" value="Unassembled WGS sequence"/>
</dbReference>
<evidence type="ECO:0000313" key="9">
    <source>
        <dbReference type="Proteomes" id="UP000825729"/>
    </source>
</evidence>
<dbReference type="EMBL" id="JAINDJ010000007">
    <property type="protein sequence ID" value="KAG9442386.1"/>
    <property type="molecule type" value="Genomic_DNA"/>
</dbReference>
<dbReference type="SUPFAM" id="SSF48452">
    <property type="entry name" value="TPR-like"/>
    <property type="match status" value="1"/>
</dbReference>
<dbReference type="GO" id="GO:0005524">
    <property type="term" value="F:ATP binding"/>
    <property type="evidence" value="ECO:0007669"/>
    <property type="project" value="UniProtKB-UniRule"/>
</dbReference>
<dbReference type="InterPro" id="IPR045529">
    <property type="entry name" value="DUF6469"/>
</dbReference>
<dbReference type="CDD" id="cd18808">
    <property type="entry name" value="SF1_C_Upf1"/>
    <property type="match status" value="1"/>
</dbReference>
<sequence>MGKSVRGQKWERQLTDVVLSWSIEDILDEELFVEKVVKIPETFQSLDEYFEAFVVPLKEETRADLCSTLCAISESPSGEVTSIEEAASSKLNWLLSDSFYVYNIEVDGWRTESGFGVSQVYKPKIGDLLILSSLKPERVEDFTRYGVDYCLASVTGLYSLEDEAQRELQMDKRLRILTSKNLEVSAGMGKSLFATFLTNLTTNCRIWKALTWENDRDSLHIVKAVFEAKEEVACCDCSKHDVWPAMLSTDFLKLNLNDSQKGAILSATSAMRCYHCHPVKLIWGPPGTGKTRTVAILLCLLLNMKFRALTCAPTNIAVLEVCSRFLELVKESRLNHQENIFGCCPMGDIVLFGNKDRMIISGDLTGVYLDHRVDQLTHCFAPLTGWRQCLTSMIDFLVDAGEQYHLYLENEAKNEECGIGFRSFLAKRFKVVSEPLIHCMKIMWIHLPRPHITKLQSKAFGLLNLLETFESRLSTGDVTDKELEQVFLSEGLEEEICPCEDVLKANLKFEGSPVVEIQIARSQCLQILKVLQDTLELPITLAKDSIKEFCLGGADLTFCTASSSSMLHYTVKSSFEVLIIDEAAQLKECESLIPFRLWGLQHAVLIGDECQLPSMVKSKVCVEARFGRSLFERMSLLGYPKHLLNIQYRMHPEISSFPNAKFYNNQILDGSNVKKYNYKKCYLPERMYGAYSFINITDGREEKDERGSWKNMVEVAVVLRILRSLYKAWNGTGQWLTIGVVSPYSAQVNEISEKNFTKYEQSDGFIVKVGTIDGFQGGEEDVIILSTVRSNSGGSVGFLDSLNRTNVALTRARHCLWVLGNAITLQRSGSVWEDLVHDAKKRQCFFNADEDNNLAKTILDTKHELNQLDDLLNADSILFKSAKWKILFSDDFRKSFAKLKFLQTRKAVIQLLLRLAGGWHPKSKILVFPGSFQLAKYCKVKDLSLIWMIDIAKREDYIQVIKVWDIVPTTDISKLVKRLDNIFGMYTDDYISHCQTKCFEGNIVVPMHWKLSADIIRFKKNCKAESIEVDQVDDADNYMENSKVSDSLLLMKFYSLSSGVVKHLLTADDGKEIDIPFEVNDEEEEIIKFPRSSFIMGRSGTGKTTVLTMKLVEREQQYLISSEGTENDFSHVANWKHVQHCNIQDPGKGNFLRQIFITVSPKLCFAIRSQICRFQSFISGGNVSSSSGSSEMHDISDNYIDFSDIPDCLLNVPRKHFPLVVTFRKFLMMLDGTVLNSFFDKFCSSIKLAVDGNGDSKPLALQELIERKEVNYARFSAAYWPHFSVQLTSKLDPSTVYTQIMSHIKGGLGMGISYDGILDRVGYVNLSETRISTLNCEQRERIYDIFLDYQKKKLERGEYDLSDLVIDLHHRLRMDGYNGDEVHFVYIDEVQDLTMRQIALFKYVCKNFDEGFVFAGDTAQTIARGIDFRFQDIRSLFYREFFSDVKTDFKGRVRGKEQRVSQIFSLSQNFRTHDGVLKLAQSVIDLLYRFFPFSIDVLKPERSLIYGEAPVVLESGDDENAIMTIFGNSGSTYGSIHGFGAEQVILVRNEDDKRQIVGHVGKQALVLTILECKGLEFQDVLLYNFFGASPLKNQWRIIYEYMREQNILESSALRYPKFDVTKHNVLCSELKQLYVAITRTRQRLWICESNVENLEPIFDYWKRLGRVRVTNLDSSVAEAMRAASTGEEWRSRGIKFFNEGNYEVATMCFERAGDEFREKWARAAGLFANADKIFSSNPDTANAALLQAAEIYETIGKAEAAANCFMKLKEYMKAGRIYLERCGQSRLKDAGDCFFLAESWSDAAEVYAKAQCFSKCLSACTKGGAFDMGLKFIQQWKENLSMTDVKKQHEFEAFETSFLESSAVHYLKLGDKQRMMKFVRAFGSLDLIRKFLRSWNLLDDLLLAEIEWGNYLEAADIAQRKGHLLLEAEVFEKAGEYEKAVRLILLHVVVNCLWSAGCGGWPLKPYLQEKYLIKAKSLSEKVSCSFRESVCAKLVIFSEQADTLSKLGDLLSTGQRAQNVFISVLAVRKILDFHLKTDPSKFHWETVVVADVEKHANSLLSLDSISIESLHYYWVLWKEIVLNVISYLLTHENLPIYEEFCLEYMGVRKRDFNTYVALNSEVSWIKGSGGSVLQLDDKIKVVEMNGQQFMSSAKHYWTSELLSVGMKLLEKLAKVFSYSMRMALSVFCQVRVSVHMFQISKFLIEYEQLDSKSCAAKLQNFLFQSKENLFDIVCPFDSNSGILEQMVSVRQSEDVRQMLHGILIDNLSPESGQLTYGQVGRAVMIVLVSGGLSDVLYEKFCSHLHHMPLWKLFLQQLVTYFESGLGRSSLARKLLEALDSTFLTNWAMQHDYIPPHCFIYLLEFLLLLSSTCPRGDNSFFTTKSSMFQFLICQNWSSYFGVQMVHDLQLVNTLQCSLDFVERVAGDLLMSKQGMIGWIKKAYKKSGLDYYSVLVRRLVLVVCLAHLNCWRFSSRVSFLLSRKEIIFALPQFFWQKLKRVDSGYMRSVRAVSEALESIGNPLVIVSSKSNSSKFSSMNVITVTHEVFQNREDVLQSLFPKTSEGKCVPLELLKRKSIGADYFSNNNQCQNEHKPSPSSLVEDQMLERANREHADDLGEKYRKFWNIFDSLILEKLDMDKSDSSTHHLKLQVDELIYVLGAAMGRLDQGYNGKVLSGHLSADMGGMLDDLKQLSNALDTRYKGLDYSIPMVRVLFSKLQQRKPNVQPVLDSVFSVDNKNPVEPAQPPASVRDLVVLEDNKNPVETAAQPPAPASKNKAKAKSRKNKKNKKGKK</sequence>
<dbReference type="SUPFAM" id="SSF52540">
    <property type="entry name" value="P-loop containing nucleoside triphosphate hydrolases"/>
    <property type="match status" value="2"/>
</dbReference>
<dbReference type="PANTHER" id="PTHR21529:SF4">
    <property type="entry name" value="TPR AND ANKYRIN REPEAT-CONTAINING PROTEIN 1"/>
    <property type="match status" value="1"/>
</dbReference>
<feature type="compositionally biased region" description="Basic residues" evidence="6">
    <location>
        <begin position="2774"/>
        <end position="2791"/>
    </location>
</feature>
<evidence type="ECO:0000256" key="1">
    <source>
        <dbReference type="ARBA" id="ARBA00022741"/>
    </source>
</evidence>
<evidence type="ECO:0000313" key="8">
    <source>
        <dbReference type="EMBL" id="KAG9442386.1"/>
    </source>
</evidence>
<gene>
    <name evidence="8" type="ORF">H6P81_018240</name>
</gene>
<dbReference type="PROSITE" id="PS51198">
    <property type="entry name" value="UVRD_HELICASE_ATP_BIND"/>
    <property type="match status" value="1"/>
</dbReference>
<dbReference type="InterPro" id="IPR041679">
    <property type="entry name" value="DNA2/NAM7-like_C"/>
</dbReference>
<keyword evidence="4 5" id="KW-0067">ATP-binding</keyword>
<accession>A0AAV7E1Z3</accession>
<feature type="region of interest" description="Disordered" evidence="6">
    <location>
        <begin position="2735"/>
        <end position="2791"/>
    </location>
</feature>
<evidence type="ECO:0000256" key="4">
    <source>
        <dbReference type="ARBA" id="ARBA00022840"/>
    </source>
</evidence>
<feature type="binding site" evidence="5">
    <location>
        <begin position="1097"/>
        <end position="1104"/>
    </location>
    <ligand>
        <name>ATP</name>
        <dbReference type="ChEBI" id="CHEBI:30616"/>
    </ligand>
</feature>
<dbReference type="Gene3D" id="3.40.50.300">
    <property type="entry name" value="P-loop containing nucleotide triphosphate hydrolases"/>
    <property type="match status" value="4"/>
</dbReference>
<dbReference type="Pfam" id="PF20073">
    <property type="entry name" value="DUF6469"/>
    <property type="match status" value="1"/>
</dbReference>
<proteinExistence type="predicted"/>
<dbReference type="InterPro" id="IPR014016">
    <property type="entry name" value="UvrD-like_ATP-bd"/>
</dbReference>
<name>A0AAV7E1Z3_ARIFI</name>
<dbReference type="Pfam" id="PF13087">
    <property type="entry name" value="AAA_12"/>
    <property type="match status" value="1"/>
</dbReference>
<dbReference type="InterPro" id="IPR039904">
    <property type="entry name" value="TRANK1"/>
</dbReference>
<dbReference type="InterPro" id="IPR011990">
    <property type="entry name" value="TPR-like_helical_dom_sf"/>
</dbReference>
<dbReference type="Pfam" id="PF13086">
    <property type="entry name" value="AAA_11"/>
    <property type="match status" value="1"/>
</dbReference>
<evidence type="ECO:0000256" key="3">
    <source>
        <dbReference type="ARBA" id="ARBA00022806"/>
    </source>
</evidence>
<dbReference type="FunFam" id="3.40.50.300:FF:000326">
    <property type="entry name" value="P-loop containing nucleoside triphosphate hydrolase"/>
    <property type="match status" value="1"/>
</dbReference>
<dbReference type="InterPro" id="IPR041677">
    <property type="entry name" value="DNA2/NAM7_AAA_11"/>
</dbReference>
<dbReference type="GO" id="GO:0016787">
    <property type="term" value="F:hydrolase activity"/>
    <property type="evidence" value="ECO:0007669"/>
    <property type="project" value="UniProtKB-UniRule"/>
</dbReference>
<evidence type="ECO:0000259" key="7">
    <source>
        <dbReference type="PROSITE" id="PS51198"/>
    </source>
</evidence>